<keyword evidence="7" id="KW-0472">Membrane</keyword>
<keyword evidence="5 8" id="KW-0032">Aminotransferase</keyword>
<organism evidence="8 9">
    <name type="scientific">Candidatus Hakubella thermalkaliphila</name>
    <dbReference type="NCBI Taxonomy" id="2754717"/>
    <lineage>
        <taxon>Bacteria</taxon>
        <taxon>Bacillati</taxon>
        <taxon>Actinomycetota</taxon>
        <taxon>Actinomycetota incertae sedis</taxon>
        <taxon>Candidatus Hakubellales</taxon>
        <taxon>Candidatus Hakubellaceae</taxon>
        <taxon>Candidatus Hakubella</taxon>
    </lineage>
</organism>
<feature type="transmembrane region" description="Helical" evidence="7">
    <location>
        <begin position="123"/>
        <end position="145"/>
    </location>
</feature>
<evidence type="ECO:0000256" key="4">
    <source>
        <dbReference type="ARBA" id="ARBA00013049"/>
    </source>
</evidence>
<keyword evidence="7" id="KW-1133">Transmembrane helix</keyword>
<evidence type="ECO:0000256" key="3">
    <source>
        <dbReference type="ARBA" id="ARBA00011881"/>
    </source>
</evidence>
<dbReference type="SUPFAM" id="SSF53383">
    <property type="entry name" value="PLP-dependent transferases"/>
    <property type="match status" value="1"/>
</dbReference>
<dbReference type="InterPro" id="IPR005814">
    <property type="entry name" value="Aminotrans_3"/>
</dbReference>
<dbReference type="Pfam" id="PF00202">
    <property type="entry name" value="Aminotran_3"/>
    <property type="match status" value="1"/>
</dbReference>
<gene>
    <name evidence="8" type="ORF">HKBW3S09_01546</name>
</gene>
<comment type="cofactor">
    <cofactor evidence="1">
        <name>pyridoxal 5'-phosphate</name>
        <dbReference type="ChEBI" id="CHEBI:597326"/>
    </cofactor>
</comment>
<dbReference type="AlphaFoldDB" id="A0A6V8NX99"/>
<dbReference type="EC" id="2.6.1.44" evidence="4"/>
<proteinExistence type="inferred from homology"/>
<comment type="caution">
    <text evidence="8">The sequence shown here is derived from an EMBL/GenBank/DDBJ whole genome shotgun (WGS) entry which is preliminary data.</text>
</comment>
<dbReference type="PANTHER" id="PTHR45688:SF3">
    <property type="entry name" value="ALANINE--GLYOXYLATE AMINOTRANSFERASE 2, MITOCHONDRIAL"/>
    <property type="match status" value="1"/>
</dbReference>
<evidence type="ECO:0000256" key="6">
    <source>
        <dbReference type="ARBA" id="ARBA00022679"/>
    </source>
</evidence>
<evidence type="ECO:0000256" key="1">
    <source>
        <dbReference type="ARBA" id="ARBA00001933"/>
    </source>
</evidence>
<dbReference type="InterPro" id="IPR015421">
    <property type="entry name" value="PyrdxlP-dep_Trfase_major"/>
</dbReference>
<dbReference type="GO" id="GO:0008453">
    <property type="term" value="F:alanine-glyoxylate transaminase activity"/>
    <property type="evidence" value="ECO:0007669"/>
    <property type="project" value="UniProtKB-EC"/>
</dbReference>
<evidence type="ECO:0000313" key="9">
    <source>
        <dbReference type="Proteomes" id="UP000585609"/>
    </source>
</evidence>
<dbReference type="Proteomes" id="UP000585609">
    <property type="component" value="Unassembled WGS sequence"/>
</dbReference>
<reference evidence="8 9" key="1">
    <citation type="journal article" date="2020" name="Front. Microbiol.">
        <title>Single-cell genomics of novel Actinobacteria with the Wood-Ljungdahl pathway discovered in a serpentinizing system.</title>
        <authorList>
            <person name="Merino N."/>
            <person name="Kawai M."/>
            <person name="Boyd E.S."/>
            <person name="Colman D.R."/>
            <person name="McGlynn S.E."/>
            <person name="Nealson K.H."/>
            <person name="Kurokawa K."/>
            <person name="Hongoh Y."/>
        </authorList>
    </citation>
    <scope>NUCLEOTIDE SEQUENCE [LARGE SCALE GENOMIC DNA]</scope>
    <source>
        <strain evidence="8 9">S09_30</strain>
    </source>
</reference>
<keyword evidence="7" id="KW-0812">Transmembrane</keyword>
<protein>
    <recommendedName>
        <fullName evidence="4">alanine--glyoxylate transaminase</fullName>
        <ecNumber evidence="4">2.6.1.44</ecNumber>
    </recommendedName>
</protein>
<evidence type="ECO:0000313" key="8">
    <source>
        <dbReference type="EMBL" id="GFP24080.1"/>
    </source>
</evidence>
<comment type="similarity">
    <text evidence="2">Belongs to the class-III pyridoxal-phosphate-dependent aminotransferase family.</text>
</comment>
<evidence type="ECO:0000256" key="2">
    <source>
        <dbReference type="ARBA" id="ARBA00008954"/>
    </source>
</evidence>
<accession>A0A6V8NX99</accession>
<dbReference type="EMBL" id="BLRW01000327">
    <property type="protein sequence ID" value="GFP24080.1"/>
    <property type="molecule type" value="Genomic_DNA"/>
</dbReference>
<dbReference type="GO" id="GO:0030170">
    <property type="term" value="F:pyridoxal phosphate binding"/>
    <property type="evidence" value="ECO:0007669"/>
    <property type="project" value="InterPro"/>
</dbReference>
<sequence length="151" mass="16532">MTPGKLQKSFFTNSGSEAVEVAVILARLYTGQGDIIALRHCYSGGTLLAMNITAHSNWRLMDTAIPGIKHAHNAYCYRCAFGREYPSCNLECAKDMEELIKTTTCGAIAGFIAESSSSFLAKLIAAEAVFIFIYNHLWITTLLSVKKRTAS</sequence>
<name>A0A6V8NX99_9ACTN</name>
<dbReference type="InterPro" id="IPR015424">
    <property type="entry name" value="PyrdxlP-dep_Trfase"/>
</dbReference>
<evidence type="ECO:0000256" key="5">
    <source>
        <dbReference type="ARBA" id="ARBA00022576"/>
    </source>
</evidence>
<comment type="subunit">
    <text evidence="3">Homotetramer.</text>
</comment>
<dbReference type="Gene3D" id="3.40.640.10">
    <property type="entry name" value="Type I PLP-dependent aspartate aminotransferase-like (Major domain)"/>
    <property type="match status" value="1"/>
</dbReference>
<keyword evidence="6 8" id="KW-0808">Transferase</keyword>
<dbReference type="PANTHER" id="PTHR45688">
    <property type="match status" value="1"/>
</dbReference>
<evidence type="ECO:0000256" key="7">
    <source>
        <dbReference type="SAM" id="Phobius"/>
    </source>
</evidence>